<dbReference type="GO" id="GO:0016787">
    <property type="term" value="F:hydrolase activity"/>
    <property type="evidence" value="ECO:0007669"/>
    <property type="project" value="UniProtKB-KW"/>
</dbReference>
<dbReference type="OrthoDB" id="2094269at2759"/>
<dbReference type="GO" id="GO:0019748">
    <property type="term" value="P:secondary metabolic process"/>
    <property type="evidence" value="ECO:0007669"/>
    <property type="project" value="TreeGrafter"/>
</dbReference>
<dbReference type="GO" id="GO:0005737">
    <property type="term" value="C:cytoplasm"/>
    <property type="evidence" value="ECO:0007669"/>
    <property type="project" value="TreeGrafter"/>
</dbReference>
<evidence type="ECO:0000259" key="2">
    <source>
        <dbReference type="Pfam" id="PF03959"/>
    </source>
</evidence>
<dbReference type="PANTHER" id="PTHR48070:SF7">
    <property type="entry name" value="SERINE HYDROLASE FSH DOMAIN-CONTAINING PROTEIN-RELATED"/>
    <property type="match status" value="1"/>
</dbReference>
<keyword evidence="4" id="KW-1185">Reference proteome</keyword>
<accession>A0A2V1DW77</accession>
<evidence type="ECO:0000256" key="1">
    <source>
        <dbReference type="ARBA" id="ARBA00022801"/>
    </source>
</evidence>
<proteinExistence type="predicted"/>
<dbReference type="EMBL" id="KZ805356">
    <property type="protein sequence ID" value="PVI01515.1"/>
    <property type="molecule type" value="Genomic_DNA"/>
</dbReference>
<evidence type="ECO:0000313" key="3">
    <source>
        <dbReference type="EMBL" id="PVI01515.1"/>
    </source>
</evidence>
<gene>
    <name evidence="3" type="ORF">DM02DRAFT_717827</name>
</gene>
<dbReference type="Pfam" id="PF03959">
    <property type="entry name" value="FSH1"/>
    <property type="match status" value="1"/>
</dbReference>
<keyword evidence="1" id="KW-0378">Hydrolase</keyword>
<dbReference type="GO" id="GO:0005634">
    <property type="term" value="C:nucleus"/>
    <property type="evidence" value="ECO:0007669"/>
    <property type="project" value="TreeGrafter"/>
</dbReference>
<protein>
    <recommendedName>
        <fullName evidence="2">Serine hydrolase domain-containing protein</fullName>
    </recommendedName>
</protein>
<reference evidence="3 4" key="1">
    <citation type="journal article" date="2018" name="Sci. Rep.">
        <title>Comparative genomics provides insights into the lifestyle and reveals functional heterogeneity of dark septate endophytic fungi.</title>
        <authorList>
            <person name="Knapp D.G."/>
            <person name="Nemeth J.B."/>
            <person name="Barry K."/>
            <person name="Hainaut M."/>
            <person name="Henrissat B."/>
            <person name="Johnson J."/>
            <person name="Kuo A."/>
            <person name="Lim J.H.P."/>
            <person name="Lipzen A."/>
            <person name="Nolan M."/>
            <person name="Ohm R.A."/>
            <person name="Tamas L."/>
            <person name="Grigoriev I.V."/>
            <person name="Spatafora J.W."/>
            <person name="Nagy L.G."/>
            <person name="Kovacs G.M."/>
        </authorList>
    </citation>
    <scope>NUCLEOTIDE SEQUENCE [LARGE SCALE GENOMIC DNA]</scope>
    <source>
        <strain evidence="3 4">DSE2036</strain>
    </source>
</reference>
<feature type="domain" description="Serine hydrolase" evidence="2">
    <location>
        <begin position="1"/>
        <end position="203"/>
    </location>
</feature>
<evidence type="ECO:0000313" key="4">
    <source>
        <dbReference type="Proteomes" id="UP000244855"/>
    </source>
</evidence>
<dbReference type="InterPro" id="IPR029058">
    <property type="entry name" value="AB_hydrolase_fold"/>
</dbReference>
<dbReference type="STRING" id="97972.A0A2V1DW77"/>
<organism evidence="3 4">
    <name type="scientific">Periconia macrospinosa</name>
    <dbReference type="NCBI Taxonomy" id="97972"/>
    <lineage>
        <taxon>Eukaryota</taxon>
        <taxon>Fungi</taxon>
        <taxon>Dikarya</taxon>
        <taxon>Ascomycota</taxon>
        <taxon>Pezizomycotina</taxon>
        <taxon>Dothideomycetes</taxon>
        <taxon>Pleosporomycetidae</taxon>
        <taxon>Pleosporales</taxon>
        <taxon>Massarineae</taxon>
        <taxon>Periconiaceae</taxon>
        <taxon>Periconia</taxon>
    </lineage>
</organism>
<dbReference type="PANTHER" id="PTHR48070">
    <property type="entry name" value="ESTERASE OVCA2"/>
    <property type="match status" value="1"/>
</dbReference>
<dbReference type="InterPro" id="IPR005645">
    <property type="entry name" value="FSH-like_dom"/>
</dbReference>
<sequence length="218" mass="23522">MKILCLHGNGTNGHIMRLQTAALRQELADDHEYEFVEAAVQAPMSEGVEGLTLPGSSFYAFYNPEDLSSSMRQSLNQLNDFISAEGPFDAVLDFSGGAFLAAMYLIEQQSLRDSGESNDSLIKCGIFLASASCKAEMKVLGASTVPRVGKTSIQVPTAHIWGSNDTIAPTGGHDLSRVCNAAKRQILVHEGGHELPRGDSLTKAVHVIRRTIDLAEDF</sequence>
<dbReference type="Proteomes" id="UP000244855">
    <property type="component" value="Unassembled WGS sequence"/>
</dbReference>
<dbReference type="InterPro" id="IPR050593">
    <property type="entry name" value="LovG"/>
</dbReference>
<dbReference type="Gene3D" id="3.40.50.1820">
    <property type="entry name" value="alpha/beta hydrolase"/>
    <property type="match status" value="1"/>
</dbReference>
<dbReference type="AlphaFoldDB" id="A0A2V1DW77"/>
<name>A0A2V1DW77_9PLEO</name>
<dbReference type="SUPFAM" id="SSF53474">
    <property type="entry name" value="alpha/beta-Hydrolases"/>
    <property type="match status" value="1"/>
</dbReference>